<gene>
    <name evidence="1" type="ORF">TSIB3V08_LOCUS10371</name>
</gene>
<dbReference type="EMBL" id="OC006855">
    <property type="protein sequence ID" value="CAD7266352.1"/>
    <property type="molecule type" value="Genomic_DNA"/>
</dbReference>
<reference evidence="1" key="1">
    <citation type="submission" date="2020-11" db="EMBL/GenBank/DDBJ databases">
        <authorList>
            <person name="Tran Van P."/>
        </authorList>
    </citation>
    <scope>NUCLEOTIDE SEQUENCE</scope>
</reference>
<evidence type="ECO:0000313" key="1">
    <source>
        <dbReference type="EMBL" id="CAD7266352.1"/>
    </source>
</evidence>
<dbReference type="AlphaFoldDB" id="A0A7R9B6A8"/>
<protein>
    <submittedName>
        <fullName evidence="1">Uncharacterized protein</fullName>
    </submittedName>
</protein>
<sequence>MSGNLVRTQPEPVVVQTIESGIAFEYINQTGGPLRIKGFETLVADYRASKARGHSASFGATRAKTPIHRCQSRGLPLEPRESGSIQLMTSFMTIGLNSPSNLSARTTGAQVVELNSSVFLDVPLEGNTDTGPHNHQIQPQMLPVGRIRCGMWASFALATVFVAGAKFYFDHQFLKKTSRNSDIHTYVGGGQTERASERARERLKYKIEHIGCNGRWPHWSERARLKDRTVSIFQARALDPVQSSLQALGNIINHLQFIEPSNLYLPVKSYGVQRTIPPLRSRDVPSVFDRDIFSNELGSANYALARSPVWPPSRLRARSHACQSGRTLMDIVKTITNTLSKITRLSTHSHRLYIICGEELCWELKKQSLSNPADDKEVEDVQEEKSSDIVKRVLLSVTFFEFPMIVTNPESNDITCPAPVSGLAYPGEDLLRLPNTGQYRVSYTTTSDDLSDLGVVVVDFNLSNIPMVSACKQAIPIKRLPYVGEDSAKTFCSRKVTEISLTPDYRLNSDTAGRWEVALAEFQHPCSFTTVPEGQNIVWYNWVDVNGVEQTFKDHISPGNYSTIHELIKALNDVEALKGDSGVVFKYTNPNKKASKAGEETNGIICVDPTMNQAEFHGLLIQANTTRDA</sequence>
<accession>A0A7R9B6A8</accession>
<proteinExistence type="predicted"/>
<organism evidence="1">
    <name type="scientific">Timema shepardi</name>
    <name type="common">Walking stick</name>
    <dbReference type="NCBI Taxonomy" id="629360"/>
    <lineage>
        <taxon>Eukaryota</taxon>
        <taxon>Metazoa</taxon>
        <taxon>Ecdysozoa</taxon>
        <taxon>Arthropoda</taxon>
        <taxon>Hexapoda</taxon>
        <taxon>Insecta</taxon>
        <taxon>Pterygota</taxon>
        <taxon>Neoptera</taxon>
        <taxon>Polyneoptera</taxon>
        <taxon>Phasmatodea</taxon>
        <taxon>Timematodea</taxon>
        <taxon>Timematoidea</taxon>
        <taxon>Timematidae</taxon>
        <taxon>Timema</taxon>
    </lineage>
</organism>
<name>A0A7R9B6A8_TIMSH</name>